<name>A0A8T0LB00_PHAAN</name>
<dbReference type="AlphaFoldDB" id="A0A8T0LB00"/>
<gene>
    <name evidence="1" type="ORF">HKW66_Vig0028200</name>
</gene>
<organism evidence="1 2">
    <name type="scientific">Phaseolus angularis</name>
    <name type="common">Azuki bean</name>
    <name type="synonym">Vigna angularis</name>
    <dbReference type="NCBI Taxonomy" id="3914"/>
    <lineage>
        <taxon>Eukaryota</taxon>
        <taxon>Viridiplantae</taxon>
        <taxon>Streptophyta</taxon>
        <taxon>Embryophyta</taxon>
        <taxon>Tracheophyta</taxon>
        <taxon>Spermatophyta</taxon>
        <taxon>Magnoliopsida</taxon>
        <taxon>eudicotyledons</taxon>
        <taxon>Gunneridae</taxon>
        <taxon>Pentapetalae</taxon>
        <taxon>rosids</taxon>
        <taxon>fabids</taxon>
        <taxon>Fabales</taxon>
        <taxon>Fabaceae</taxon>
        <taxon>Papilionoideae</taxon>
        <taxon>50 kb inversion clade</taxon>
        <taxon>NPAAA clade</taxon>
        <taxon>indigoferoid/millettioid clade</taxon>
        <taxon>Phaseoleae</taxon>
        <taxon>Vigna</taxon>
    </lineage>
</organism>
<evidence type="ECO:0000313" key="1">
    <source>
        <dbReference type="EMBL" id="KAG2407998.1"/>
    </source>
</evidence>
<dbReference type="Proteomes" id="UP000743370">
    <property type="component" value="Unassembled WGS sequence"/>
</dbReference>
<reference evidence="1 2" key="1">
    <citation type="submission" date="2020-05" db="EMBL/GenBank/DDBJ databases">
        <title>Vigna angularis (adzuki bean) Var. LongXiaoDou No. 4 denovo assembly.</title>
        <authorList>
            <person name="Xiang H."/>
        </authorList>
    </citation>
    <scope>NUCLEOTIDE SEQUENCE [LARGE SCALE GENOMIC DNA]</scope>
    <source>
        <tissue evidence="1">Leaf</tissue>
    </source>
</reference>
<protein>
    <submittedName>
        <fullName evidence="1">Uncharacterized protein</fullName>
    </submittedName>
</protein>
<evidence type="ECO:0000313" key="2">
    <source>
        <dbReference type="Proteomes" id="UP000743370"/>
    </source>
</evidence>
<dbReference type="EMBL" id="JABFOF010000001">
    <property type="protein sequence ID" value="KAG2407998.1"/>
    <property type="molecule type" value="Genomic_DNA"/>
</dbReference>
<sequence length="181" mass="21101">MDLLTFFQNALHNPTLLQQITRKIQSMDLLVYNKKRRLPPRLDDRDHVAGNTFVECFGTEYGNVSHHEFFETAKTFYALFESFQTQSSKFKLRLVSDQVQRGHDSFDVTADLHNRARYHDRACISSGLWARTRRTSFQSLVEVVWIRQKIWPAKERSPGEMEQSSRSFLTGKGGIGIFRLL</sequence>
<accession>A0A8T0LB00</accession>
<comment type="caution">
    <text evidence="1">The sequence shown here is derived from an EMBL/GenBank/DDBJ whole genome shotgun (WGS) entry which is preliminary data.</text>
</comment>
<proteinExistence type="predicted"/>